<keyword evidence="3" id="KW-0949">S-adenosyl-L-methionine</keyword>
<organism evidence="4 5">
    <name type="scientific">Halobacteriovorax vibrionivorans</name>
    <dbReference type="NCBI Taxonomy" id="2152716"/>
    <lineage>
        <taxon>Bacteria</taxon>
        <taxon>Pseudomonadati</taxon>
        <taxon>Bdellovibrionota</taxon>
        <taxon>Bacteriovoracia</taxon>
        <taxon>Bacteriovoracales</taxon>
        <taxon>Halobacteriovoraceae</taxon>
        <taxon>Halobacteriovorax</taxon>
    </lineage>
</organism>
<evidence type="ECO:0000313" key="4">
    <source>
        <dbReference type="EMBL" id="RZF22574.1"/>
    </source>
</evidence>
<reference evidence="5" key="1">
    <citation type="journal article" date="2019" name="Int. J. Syst. Evol. Microbiol.">
        <title>Halobacteriovorax valvorus sp. nov., a novel prokaryotic predator isolated from coastal seawater of China.</title>
        <authorList>
            <person name="Chen M.-X."/>
        </authorList>
    </citation>
    <scope>NUCLEOTIDE SEQUENCE [LARGE SCALE GENOMIC DNA]</scope>
    <source>
        <strain evidence="5">BL9</strain>
    </source>
</reference>
<dbReference type="Pfam" id="PF13489">
    <property type="entry name" value="Methyltransf_23"/>
    <property type="match status" value="1"/>
</dbReference>
<dbReference type="Gene3D" id="3.40.50.150">
    <property type="entry name" value="Vaccinia Virus protein VP39"/>
    <property type="match status" value="1"/>
</dbReference>
<gene>
    <name evidence="4" type="ORF">DAY19_02035</name>
</gene>
<dbReference type="RefSeq" id="WP_114705519.1">
    <property type="nucleotide sequence ID" value="NZ_QDKL01000001.1"/>
</dbReference>
<sequence length="240" mass="28269">MFQFIRNLLNQKGFNAKAKRAFTNYYRFARESKSYLSYCNKMHGIECFMQNNLSKKQFEALTAHFKPNMKVLDIGCGTGDLTEYFAKNYKLKAKGMDLVESKFKYKEANFETTWLGENEYDLVISLDGFYMLNDLYRTLNKVMDSLKPKGKFVLTYTSERPFEKSRLGKALKKRKHDVKDFTQDDKVFNNKAKDLLEEMKSSFIEEGNSSLFHTKYNEIKKNVDSHQNGKMYRSLVTIYK</sequence>
<proteinExistence type="predicted"/>
<name>A0ABY0IHZ2_9BACT</name>
<dbReference type="InterPro" id="IPR029063">
    <property type="entry name" value="SAM-dependent_MTases_sf"/>
</dbReference>
<dbReference type="CDD" id="cd02440">
    <property type="entry name" value="AdoMet_MTases"/>
    <property type="match status" value="1"/>
</dbReference>
<keyword evidence="1 4" id="KW-0489">Methyltransferase</keyword>
<comment type="caution">
    <text evidence="4">The sequence shown here is derived from an EMBL/GenBank/DDBJ whole genome shotgun (WGS) entry which is preliminary data.</text>
</comment>
<dbReference type="Proteomes" id="UP000443582">
    <property type="component" value="Unassembled WGS sequence"/>
</dbReference>
<evidence type="ECO:0000256" key="2">
    <source>
        <dbReference type="ARBA" id="ARBA00022679"/>
    </source>
</evidence>
<dbReference type="PANTHER" id="PTHR43464:SF19">
    <property type="entry name" value="UBIQUINONE BIOSYNTHESIS O-METHYLTRANSFERASE, MITOCHONDRIAL"/>
    <property type="match status" value="1"/>
</dbReference>
<accession>A0ABY0IHZ2</accession>
<evidence type="ECO:0000256" key="3">
    <source>
        <dbReference type="ARBA" id="ARBA00022691"/>
    </source>
</evidence>
<dbReference type="SUPFAM" id="SSF53335">
    <property type="entry name" value="S-adenosyl-L-methionine-dependent methyltransferases"/>
    <property type="match status" value="1"/>
</dbReference>
<keyword evidence="5" id="KW-1185">Reference proteome</keyword>
<dbReference type="EMBL" id="QDKL01000001">
    <property type="protein sequence ID" value="RZF22574.1"/>
    <property type="molecule type" value="Genomic_DNA"/>
</dbReference>
<dbReference type="GO" id="GO:0032259">
    <property type="term" value="P:methylation"/>
    <property type="evidence" value="ECO:0007669"/>
    <property type="project" value="UniProtKB-KW"/>
</dbReference>
<evidence type="ECO:0000313" key="5">
    <source>
        <dbReference type="Proteomes" id="UP000443582"/>
    </source>
</evidence>
<evidence type="ECO:0000256" key="1">
    <source>
        <dbReference type="ARBA" id="ARBA00022603"/>
    </source>
</evidence>
<protein>
    <submittedName>
        <fullName evidence="4">Class I SAM-dependent methyltransferase</fullName>
    </submittedName>
</protein>
<dbReference type="PANTHER" id="PTHR43464">
    <property type="entry name" value="METHYLTRANSFERASE"/>
    <property type="match status" value="1"/>
</dbReference>
<keyword evidence="2" id="KW-0808">Transferase</keyword>
<dbReference type="GO" id="GO:0008168">
    <property type="term" value="F:methyltransferase activity"/>
    <property type="evidence" value="ECO:0007669"/>
    <property type="project" value="UniProtKB-KW"/>
</dbReference>